<dbReference type="Gene3D" id="3.40.1710.10">
    <property type="entry name" value="abc type-2 transporter like domain"/>
    <property type="match status" value="1"/>
</dbReference>
<gene>
    <name evidence="9" type="ORF">HMPREF1476_01054</name>
</gene>
<comment type="subcellular location">
    <subcellularLocation>
        <location evidence="1">Cell membrane</location>
        <topology evidence="1">Multi-pass membrane protein</topology>
    </subcellularLocation>
</comment>
<comment type="caution">
    <text evidence="9">The sequence shown here is derived from an EMBL/GenBank/DDBJ whole genome shotgun (WGS) entry which is preliminary data.</text>
</comment>
<dbReference type="HOGENOM" id="CLU_057681_0_0_4"/>
<proteinExistence type="predicted"/>
<dbReference type="InterPro" id="IPR051449">
    <property type="entry name" value="ABC-2_transporter_component"/>
</dbReference>
<dbReference type="STRING" id="1203554.HMPREF1476_01054"/>
<evidence type="ECO:0000313" key="10">
    <source>
        <dbReference type="Proteomes" id="UP000014400"/>
    </source>
</evidence>
<name>S3BJ21_9BURK</name>
<dbReference type="GO" id="GO:0005886">
    <property type="term" value="C:plasma membrane"/>
    <property type="evidence" value="ECO:0007669"/>
    <property type="project" value="UniProtKB-SubCell"/>
</dbReference>
<protein>
    <recommendedName>
        <fullName evidence="8">ABC-2 type transporter transmembrane domain-containing protein</fullName>
    </recommendedName>
</protein>
<dbReference type="InterPro" id="IPR013525">
    <property type="entry name" value="ABC2_TM"/>
</dbReference>
<evidence type="ECO:0000256" key="7">
    <source>
        <dbReference type="SAM" id="Phobius"/>
    </source>
</evidence>
<organism evidence="9 10">
    <name type="scientific">Sutterella wadsworthensis HGA0223</name>
    <dbReference type="NCBI Taxonomy" id="1203554"/>
    <lineage>
        <taxon>Bacteria</taxon>
        <taxon>Pseudomonadati</taxon>
        <taxon>Pseudomonadota</taxon>
        <taxon>Betaproteobacteria</taxon>
        <taxon>Burkholderiales</taxon>
        <taxon>Sutterellaceae</taxon>
        <taxon>Sutterella</taxon>
    </lineage>
</organism>
<keyword evidence="2" id="KW-1003">Cell membrane</keyword>
<dbReference type="PATRIC" id="fig|1203554.3.peg.1077"/>
<evidence type="ECO:0000256" key="1">
    <source>
        <dbReference type="ARBA" id="ARBA00004651"/>
    </source>
</evidence>
<evidence type="ECO:0000256" key="5">
    <source>
        <dbReference type="ARBA" id="ARBA00023136"/>
    </source>
</evidence>
<dbReference type="PANTHER" id="PTHR30294:SF29">
    <property type="entry name" value="MULTIDRUG ABC TRANSPORTER PERMEASE YBHS-RELATED"/>
    <property type="match status" value="1"/>
</dbReference>
<feature type="region of interest" description="Disordered" evidence="6">
    <location>
        <begin position="402"/>
        <end position="432"/>
    </location>
</feature>
<dbReference type="Pfam" id="PF12698">
    <property type="entry name" value="ABC2_membrane_3"/>
    <property type="match status" value="1"/>
</dbReference>
<evidence type="ECO:0000256" key="4">
    <source>
        <dbReference type="ARBA" id="ARBA00022989"/>
    </source>
</evidence>
<keyword evidence="10" id="KW-1185">Reference proteome</keyword>
<feature type="transmembrane region" description="Helical" evidence="7">
    <location>
        <begin position="239"/>
        <end position="261"/>
    </location>
</feature>
<feature type="transmembrane region" description="Helical" evidence="7">
    <location>
        <begin position="308"/>
        <end position="328"/>
    </location>
</feature>
<dbReference type="Proteomes" id="UP000014400">
    <property type="component" value="Unassembled WGS sequence"/>
</dbReference>
<evidence type="ECO:0000259" key="8">
    <source>
        <dbReference type="Pfam" id="PF12698"/>
    </source>
</evidence>
<dbReference type="EMBL" id="ATCF01000016">
    <property type="protein sequence ID" value="EPD99375.1"/>
    <property type="molecule type" value="Genomic_DNA"/>
</dbReference>
<evidence type="ECO:0000256" key="6">
    <source>
        <dbReference type="SAM" id="MobiDB-lite"/>
    </source>
</evidence>
<dbReference type="eggNOG" id="COG0842">
    <property type="taxonomic scope" value="Bacteria"/>
</dbReference>
<keyword evidence="5 7" id="KW-0472">Membrane</keyword>
<dbReference type="AlphaFoldDB" id="S3BJ21"/>
<sequence>MIRRFLRISRSILEEWTAMFSGRFPPYHKMGIAVALITTAAFSIILSHDVVFEAPVAVIDLDQSRWSAELIEKLNSSPYMQVKRVVHSPADPRRMTAHDRVQAVIFIPKDAQASLLRGAQTVRLGTYLDDSNTAQNGELISQLNEITAELSAERAASRPGGVSALGQTTAGTEALLSPLRMGFRYLSNPTGQGATGTVINFLLFFSLMFHGLTSLMIIGRLRVTGLWNTSVLSGSLVSLLLRGVPYALIYTTVVTTAISVLTTFGQLRFAGSIWQFVPALFLGAMANTWVAYLLSWNCKNPGEGAGRMIFLVPVGFILGGATMAVGFLHGWVKFASFGIPLVWIFNFWRDIGLRGIDWAGMADLWGCFFGYLTFIALLVGIRFWREEVKMMADRKDAWETLRDVENAPAEPDPFPDPDGRRGEPIALRPTAK</sequence>
<dbReference type="PANTHER" id="PTHR30294">
    <property type="entry name" value="MEMBRANE COMPONENT OF ABC TRANSPORTER YHHJ-RELATED"/>
    <property type="match status" value="1"/>
</dbReference>
<feature type="transmembrane region" description="Helical" evidence="7">
    <location>
        <begin position="364"/>
        <end position="384"/>
    </location>
</feature>
<keyword evidence="3 7" id="KW-0812">Transmembrane</keyword>
<keyword evidence="4 7" id="KW-1133">Transmembrane helix</keyword>
<reference evidence="9 10" key="1">
    <citation type="submission" date="2013-04" db="EMBL/GenBank/DDBJ databases">
        <title>The Genome Sequence of Sutterella wadsworthensis HGA0223.</title>
        <authorList>
            <consortium name="The Broad Institute Genomics Platform"/>
            <person name="Earl A."/>
            <person name="Ward D."/>
            <person name="Feldgarden M."/>
            <person name="Gevers D."/>
            <person name="Schmidt T.M."/>
            <person name="Dover J."/>
            <person name="Dai D."/>
            <person name="Walker B."/>
            <person name="Young S."/>
            <person name="Zeng Q."/>
            <person name="Gargeya S."/>
            <person name="Fitzgerald M."/>
            <person name="Haas B."/>
            <person name="Abouelleil A."/>
            <person name="Allen A.W."/>
            <person name="Alvarado L."/>
            <person name="Arachchi H.M."/>
            <person name="Berlin A.M."/>
            <person name="Chapman S.B."/>
            <person name="Gainer-Dewar J."/>
            <person name="Goldberg J."/>
            <person name="Griggs A."/>
            <person name="Gujja S."/>
            <person name="Hansen M."/>
            <person name="Howarth C."/>
            <person name="Imamovic A."/>
            <person name="Ireland A."/>
            <person name="Larimer J."/>
            <person name="McCowan C."/>
            <person name="Murphy C."/>
            <person name="Pearson M."/>
            <person name="Poon T.W."/>
            <person name="Priest M."/>
            <person name="Roberts A."/>
            <person name="Saif S."/>
            <person name="Shea T."/>
            <person name="Sisk P."/>
            <person name="Sykes S."/>
            <person name="Wortman J."/>
            <person name="Nusbaum C."/>
            <person name="Birren B."/>
        </authorList>
    </citation>
    <scope>NUCLEOTIDE SEQUENCE [LARGE SCALE GENOMIC DNA]</scope>
    <source>
        <strain evidence="9 10">HGA0223</strain>
    </source>
</reference>
<feature type="transmembrane region" description="Helical" evidence="7">
    <location>
        <begin position="198"/>
        <end position="218"/>
    </location>
</feature>
<feature type="domain" description="ABC-2 type transporter transmembrane" evidence="8">
    <location>
        <begin position="34"/>
        <end position="378"/>
    </location>
</feature>
<accession>S3BJ21</accession>
<dbReference type="GO" id="GO:0140359">
    <property type="term" value="F:ABC-type transporter activity"/>
    <property type="evidence" value="ECO:0007669"/>
    <property type="project" value="InterPro"/>
</dbReference>
<evidence type="ECO:0000313" key="9">
    <source>
        <dbReference type="EMBL" id="EPD99375.1"/>
    </source>
</evidence>
<evidence type="ECO:0000256" key="2">
    <source>
        <dbReference type="ARBA" id="ARBA00022475"/>
    </source>
</evidence>
<feature type="transmembrane region" description="Helical" evidence="7">
    <location>
        <begin position="273"/>
        <end position="296"/>
    </location>
</feature>
<evidence type="ECO:0000256" key="3">
    <source>
        <dbReference type="ARBA" id="ARBA00022692"/>
    </source>
</evidence>
<dbReference type="RefSeq" id="WP_016474361.1">
    <property type="nucleotide sequence ID" value="NZ_KE150480.1"/>
</dbReference>